<evidence type="ECO:0000256" key="3">
    <source>
        <dbReference type="PROSITE-ProRule" id="PRU00023"/>
    </source>
</evidence>
<dbReference type="InterPro" id="IPR002110">
    <property type="entry name" value="Ankyrin_rpt"/>
</dbReference>
<name>A0ABR2HJ79_9EUKA</name>
<dbReference type="Proteomes" id="UP001470230">
    <property type="component" value="Unassembled WGS sequence"/>
</dbReference>
<keyword evidence="5" id="KW-1185">Reference proteome</keyword>
<dbReference type="Gene3D" id="1.25.40.20">
    <property type="entry name" value="Ankyrin repeat-containing domain"/>
    <property type="match status" value="6"/>
</dbReference>
<dbReference type="InterPro" id="IPR036770">
    <property type="entry name" value="Ankyrin_rpt-contain_sf"/>
</dbReference>
<dbReference type="PROSITE" id="PS50088">
    <property type="entry name" value="ANK_REPEAT"/>
    <property type="match status" value="3"/>
</dbReference>
<reference evidence="4 5" key="1">
    <citation type="submission" date="2024-04" db="EMBL/GenBank/DDBJ databases">
        <title>Tritrichomonas musculus Genome.</title>
        <authorList>
            <person name="Alves-Ferreira E."/>
            <person name="Grigg M."/>
            <person name="Lorenzi H."/>
            <person name="Galac M."/>
        </authorList>
    </citation>
    <scope>NUCLEOTIDE SEQUENCE [LARGE SCALE GENOMIC DNA]</scope>
    <source>
        <strain evidence="4 5">EAF2021</strain>
    </source>
</reference>
<dbReference type="EMBL" id="JAPFFF010000027">
    <property type="protein sequence ID" value="KAK8848287.1"/>
    <property type="molecule type" value="Genomic_DNA"/>
</dbReference>
<keyword evidence="1" id="KW-0677">Repeat</keyword>
<evidence type="ECO:0000313" key="4">
    <source>
        <dbReference type="EMBL" id="KAK8848287.1"/>
    </source>
</evidence>
<comment type="caution">
    <text evidence="4">The sequence shown here is derived from an EMBL/GenBank/DDBJ whole genome shotgun (WGS) entry which is preliminary data.</text>
</comment>
<gene>
    <name evidence="4" type="ORF">M9Y10_019347</name>
</gene>
<dbReference type="Pfam" id="PF12796">
    <property type="entry name" value="Ank_2"/>
    <property type="match status" value="5"/>
</dbReference>
<proteinExistence type="predicted"/>
<evidence type="ECO:0000256" key="2">
    <source>
        <dbReference type="ARBA" id="ARBA00023043"/>
    </source>
</evidence>
<dbReference type="PANTHER" id="PTHR24123">
    <property type="entry name" value="ANKYRIN REPEAT-CONTAINING"/>
    <property type="match status" value="1"/>
</dbReference>
<evidence type="ECO:0000313" key="5">
    <source>
        <dbReference type="Proteomes" id="UP001470230"/>
    </source>
</evidence>
<dbReference type="PROSITE" id="PS50297">
    <property type="entry name" value="ANK_REP_REGION"/>
    <property type="match status" value="3"/>
</dbReference>
<keyword evidence="2 3" id="KW-0040">ANK repeat</keyword>
<accession>A0ABR2HJ79</accession>
<dbReference type="Pfam" id="PF00023">
    <property type="entry name" value="Ank"/>
    <property type="match status" value="2"/>
</dbReference>
<protein>
    <recommendedName>
        <fullName evidence="6">Ankyrin</fullName>
    </recommendedName>
</protein>
<evidence type="ECO:0000256" key="1">
    <source>
        <dbReference type="ARBA" id="ARBA00022737"/>
    </source>
</evidence>
<feature type="repeat" description="ANK" evidence="3">
    <location>
        <begin position="865"/>
        <end position="888"/>
    </location>
</feature>
<dbReference type="PANTHER" id="PTHR24123:SF33">
    <property type="entry name" value="PROTEIN HOS4"/>
    <property type="match status" value="1"/>
</dbReference>
<feature type="repeat" description="ANK" evidence="3">
    <location>
        <begin position="831"/>
        <end position="854"/>
    </location>
</feature>
<feature type="repeat" description="ANK" evidence="3">
    <location>
        <begin position="730"/>
        <end position="753"/>
    </location>
</feature>
<organism evidence="4 5">
    <name type="scientific">Tritrichomonas musculus</name>
    <dbReference type="NCBI Taxonomy" id="1915356"/>
    <lineage>
        <taxon>Eukaryota</taxon>
        <taxon>Metamonada</taxon>
        <taxon>Parabasalia</taxon>
        <taxon>Tritrichomonadida</taxon>
        <taxon>Tritrichomonadidae</taxon>
        <taxon>Tritrichomonas</taxon>
    </lineage>
</organism>
<sequence>MKIDEFLEKMCLFQRIFLEFLENEEDKEEIFSNLIQTLTNEKLSEKPEEFKTFINILSNVANNHYRTTNFTPKIEQILKFFQDDIPKYFSNNEIFDLFLENKVILLFLIKNNLIFVDKMISSKIISYRYKTAKYSRFFYREINPFIKNKSIEIPENFEENRQNGENEDEICEIIRKDLIEYFINFIEGKNYPLTSQITHSQYESNIFLIEQKEVTLIEYAAFFGSVEIFKYLQSNGVQLNSRLWLFAVHGNSLEIIHILEQNKIEPPSSSYDICIKEAIKCYHNEIAIYIQSKSKSKSKNKKNSENFDDSFNNCGDLDLIQFLNFEFIKAVYDVKKLFFKLVEFNLVDLMKVYSESFNFDFNEMMDGETLLTKAVQNDQLKMTRFILARPEIDVNQIVVIKNGNKWMKKAALHIAIERENRDIVALLLSHKDTNVEMKSIESNDEKEIEKEKADQMTKEKVKFISKKEMSQYWNDGVETCINRKEKTPLFIAIQKKNKSIVKLLLKHENVYINEYSFFYEYYSFKAIYEGDEESLVTKTKSSKTALDLAIKNGSIEIIQILLADKDIDINFESTINKYIQYYYKKERVNDIEVLNSKGTTTRTPLFYAVEKKNYNIVELLLKQPEIDVNYQSRIYDIDELMNSICDRFGYKEYIYETAKDEKLIKNSDQEPLSLAFEQGNDKIIDLLLNNPNIELDLDYFLPIVVHKGKIKTIQVLLDKGLIGINDVVIQDQTLLHYAIQEGEKEIVKFLLNNPKIEINKANSKGDTPLFLAIEYELADIVEILLKHPKIDVNLHRNSKSPLHFAIENRYDEITYLLLKSQEIDVNRRTSKGESPLYLAVNNEDIALVKTLLKNPDIDVNIQTNSGEAALHLAIEKENEEIVNLLLRNPEINVNINTNTEKLPLQIAFSNKNDNIIDLLLKRPEIDTNIILEDLNTPLNRSIEEENIGRIKILLSNDNTDVNKLGGDGRSALKLAVLSNNTTIFELLMKQPDIVFDIYTIIGDNMTTDQAKMLFIAFREKNLFMSNFFNY</sequence>
<dbReference type="InterPro" id="IPR051165">
    <property type="entry name" value="Multifunctional_ANK_Repeat"/>
</dbReference>
<dbReference type="SMART" id="SM00248">
    <property type="entry name" value="ANK"/>
    <property type="match status" value="16"/>
</dbReference>
<dbReference type="SUPFAM" id="SSF48403">
    <property type="entry name" value="Ankyrin repeat"/>
    <property type="match status" value="3"/>
</dbReference>
<evidence type="ECO:0008006" key="6">
    <source>
        <dbReference type="Google" id="ProtNLM"/>
    </source>
</evidence>